<proteinExistence type="predicted"/>
<feature type="transmembrane region" description="Helical" evidence="1">
    <location>
        <begin position="100"/>
        <end position="121"/>
    </location>
</feature>
<feature type="transmembrane region" description="Helical" evidence="1">
    <location>
        <begin position="62"/>
        <end position="80"/>
    </location>
</feature>
<name>A0A226EAC1_FOLCA</name>
<evidence type="ECO:0000313" key="3">
    <source>
        <dbReference type="Proteomes" id="UP000198287"/>
    </source>
</evidence>
<keyword evidence="3" id="KW-1185">Reference proteome</keyword>
<dbReference type="EMBL" id="LNIX01000005">
    <property type="protein sequence ID" value="OXA54485.1"/>
    <property type="molecule type" value="Genomic_DNA"/>
</dbReference>
<sequence length="173" mass="19637">MPENLQYMKHASGKLKLISILLTLPTLVLAYCSHFLSNYTSNRDKYREDFTNNEVRSLWREWVFLAVTGITMVASTANFIGHLYSQKLYLNRKTAYVDFFYQYAAGLCMPVSGVLYVISAVKLYEINCTRENDCQQFEVKLGAGGMALISGFIFATLGSVVLTNREEVQRGIQ</sequence>
<organism evidence="2 3">
    <name type="scientific">Folsomia candida</name>
    <name type="common">Springtail</name>
    <dbReference type="NCBI Taxonomy" id="158441"/>
    <lineage>
        <taxon>Eukaryota</taxon>
        <taxon>Metazoa</taxon>
        <taxon>Ecdysozoa</taxon>
        <taxon>Arthropoda</taxon>
        <taxon>Hexapoda</taxon>
        <taxon>Collembola</taxon>
        <taxon>Entomobryomorpha</taxon>
        <taxon>Isotomoidea</taxon>
        <taxon>Isotomidae</taxon>
        <taxon>Proisotominae</taxon>
        <taxon>Folsomia</taxon>
    </lineage>
</organism>
<keyword evidence="1" id="KW-0812">Transmembrane</keyword>
<dbReference type="AlphaFoldDB" id="A0A226EAC1"/>
<dbReference type="Proteomes" id="UP000198287">
    <property type="component" value="Unassembled WGS sequence"/>
</dbReference>
<reference evidence="2 3" key="1">
    <citation type="submission" date="2015-12" db="EMBL/GenBank/DDBJ databases">
        <title>The genome of Folsomia candida.</title>
        <authorList>
            <person name="Faddeeva A."/>
            <person name="Derks M.F."/>
            <person name="Anvar Y."/>
            <person name="Smit S."/>
            <person name="Van Straalen N."/>
            <person name="Roelofs D."/>
        </authorList>
    </citation>
    <scope>NUCLEOTIDE SEQUENCE [LARGE SCALE GENOMIC DNA]</scope>
    <source>
        <strain evidence="2 3">VU population</strain>
        <tissue evidence="2">Whole body</tissue>
    </source>
</reference>
<evidence type="ECO:0000313" key="2">
    <source>
        <dbReference type="EMBL" id="OXA54485.1"/>
    </source>
</evidence>
<feature type="transmembrane region" description="Helical" evidence="1">
    <location>
        <begin position="141"/>
        <end position="163"/>
    </location>
</feature>
<keyword evidence="1" id="KW-1133">Transmembrane helix</keyword>
<gene>
    <name evidence="2" type="ORF">Fcan01_10785</name>
</gene>
<protein>
    <submittedName>
        <fullName evidence="2">Uncharacterized protein</fullName>
    </submittedName>
</protein>
<comment type="caution">
    <text evidence="2">The sequence shown here is derived from an EMBL/GenBank/DDBJ whole genome shotgun (WGS) entry which is preliminary data.</text>
</comment>
<accession>A0A226EAC1</accession>
<keyword evidence="1" id="KW-0472">Membrane</keyword>
<evidence type="ECO:0000256" key="1">
    <source>
        <dbReference type="SAM" id="Phobius"/>
    </source>
</evidence>